<comment type="caution">
    <text evidence="3">The sequence shown here is derived from an EMBL/GenBank/DDBJ whole genome shotgun (WGS) entry which is preliminary data.</text>
</comment>
<dbReference type="CDD" id="cd08896">
    <property type="entry name" value="SRPBCC_CalC_Aha1-like_3"/>
    <property type="match status" value="1"/>
</dbReference>
<organism evidence="3 4">
    <name type="scientific">Methylomonas koyamae</name>
    <dbReference type="NCBI Taxonomy" id="702114"/>
    <lineage>
        <taxon>Bacteria</taxon>
        <taxon>Pseudomonadati</taxon>
        <taxon>Pseudomonadota</taxon>
        <taxon>Gammaproteobacteria</taxon>
        <taxon>Methylococcales</taxon>
        <taxon>Methylococcaceae</taxon>
        <taxon>Methylomonas</taxon>
    </lineage>
</organism>
<dbReference type="Proteomes" id="UP000077628">
    <property type="component" value="Unassembled WGS sequence"/>
</dbReference>
<dbReference type="SUPFAM" id="SSF55961">
    <property type="entry name" value="Bet v1-like"/>
    <property type="match status" value="1"/>
</dbReference>
<dbReference type="EMBL" id="LUUK01000002">
    <property type="protein sequence ID" value="OAI29208.1"/>
    <property type="molecule type" value="Genomic_DNA"/>
</dbReference>
<evidence type="ECO:0000313" key="4">
    <source>
        <dbReference type="Proteomes" id="UP000077628"/>
    </source>
</evidence>
<evidence type="ECO:0000313" key="3">
    <source>
        <dbReference type="EMBL" id="OAI29208.1"/>
    </source>
</evidence>
<proteinExistence type="inferred from homology"/>
<dbReference type="InterPro" id="IPR023393">
    <property type="entry name" value="START-like_dom_sf"/>
</dbReference>
<protein>
    <submittedName>
        <fullName evidence="3">Polyketide cyclase</fullName>
    </submittedName>
</protein>
<dbReference type="AlphaFoldDB" id="A0A177PFU1"/>
<dbReference type="Gene3D" id="3.30.530.20">
    <property type="match status" value="1"/>
</dbReference>
<feature type="domain" description="Activator of Hsp90 ATPase homologue 1/2-like C-terminal" evidence="2">
    <location>
        <begin position="18"/>
        <end position="163"/>
    </location>
</feature>
<gene>
    <name evidence="3" type="ORF">A1355_16665</name>
</gene>
<dbReference type="InterPro" id="IPR013538">
    <property type="entry name" value="ASHA1/2-like_C"/>
</dbReference>
<name>A0A177PFU1_9GAMM</name>
<comment type="similarity">
    <text evidence="1">Belongs to the AHA1 family.</text>
</comment>
<dbReference type="RefSeq" id="WP_064023889.1">
    <property type="nucleotide sequence ID" value="NZ_LUUK01000002.1"/>
</dbReference>
<dbReference type="OrthoDB" id="9805228at2"/>
<evidence type="ECO:0000256" key="1">
    <source>
        <dbReference type="ARBA" id="ARBA00006817"/>
    </source>
</evidence>
<keyword evidence="4" id="KW-1185">Reference proteome</keyword>
<dbReference type="Pfam" id="PF08327">
    <property type="entry name" value="AHSA1"/>
    <property type="match status" value="1"/>
</dbReference>
<dbReference type="STRING" id="702114.A1355_16665"/>
<sequence>MTDLDPRLDLTFERITDLPKDKIWQAWTVPAHVLPWFCPLPWKTVACEIDLKPGGAFRTTMRSPEGEEFPHLGTYLDIVENRRLVWTNALLPGFRPKRFSAGDEPAACGDFAMTGIIELSDHPQGTLYKATVLHADVAGRDQHAAMGFEDGWGKAFEQLVAYMKSG</sequence>
<reference evidence="4" key="1">
    <citation type="submission" date="2016-03" db="EMBL/GenBank/DDBJ databases">
        <authorList>
            <person name="Heylen K."/>
            <person name="De Vos P."/>
            <person name="Vekeman B."/>
        </authorList>
    </citation>
    <scope>NUCLEOTIDE SEQUENCE [LARGE SCALE GENOMIC DNA]</scope>
    <source>
        <strain evidence="4">R-45383</strain>
    </source>
</reference>
<accession>A0A177PFU1</accession>
<evidence type="ECO:0000259" key="2">
    <source>
        <dbReference type="Pfam" id="PF08327"/>
    </source>
</evidence>